<organism evidence="1">
    <name type="scientific">uncultured Dysgonomonas sp</name>
    <dbReference type="NCBI Taxonomy" id="206096"/>
    <lineage>
        <taxon>Bacteria</taxon>
        <taxon>Pseudomonadati</taxon>
        <taxon>Bacteroidota</taxon>
        <taxon>Bacteroidia</taxon>
        <taxon>Bacteroidales</taxon>
        <taxon>Dysgonomonadaceae</taxon>
        <taxon>Dysgonomonas</taxon>
        <taxon>environmental samples</taxon>
    </lineage>
</organism>
<accession>A0A212IXF5</accession>
<gene>
    <name evidence="1" type="ORF">KL86DYS1_10459</name>
</gene>
<dbReference type="EMBL" id="FLUM01000001">
    <property type="protein sequence ID" value="SBV91888.1"/>
    <property type="molecule type" value="Genomic_DNA"/>
</dbReference>
<evidence type="ECO:0000313" key="1">
    <source>
        <dbReference type="EMBL" id="SBV91888.1"/>
    </source>
</evidence>
<proteinExistence type="predicted"/>
<reference evidence="1" key="1">
    <citation type="submission" date="2016-04" db="EMBL/GenBank/DDBJ databases">
        <authorList>
            <person name="Evans L.H."/>
            <person name="Alamgir A."/>
            <person name="Owens N."/>
            <person name="Weber N.D."/>
            <person name="Virtaneva K."/>
            <person name="Barbian K."/>
            <person name="Babar A."/>
            <person name="Rosenke K."/>
        </authorList>
    </citation>
    <scope>NUCLEOTIDE SEQUENCE</scope>
    <source>
        <strain evidence="1">86-1</strain>
    </source>
</reference>
<protein>
    <submittedName>
        <fullName evidence="1">Uncharacterized protein</fullName>
    </submittedName>
</protein>
<name>A0A212IXF5_9BACT</name>
<sequence length="43" mass="5129">MAKYKKTLPIYIIINITKFAKYKKYNYEKTIINNAMYASVFGM</sequence>
<dbReference type="AlphaFoldDB" id="A0A212IXF5"/>